<sequence length="850" mass="98023">MNIEQVILFLVILGTITAENVKIETILSKILSIHFKKCVYYIFDESPKLTNLPKIINSALMISYIPMITIQQNNSKQLLESKCHEYLIYTENMENFEKLANIKELLEMFRPWGKMIFITSTKPNVSSNFLTVAVNEKAIDYAIVTIVENNVTVELTFGDSFNFTNIPQSRKRKWIPKFASPIRITIFHCPPYVIIGKNNSIYGVEMTILRESFKGLPVQYLVHNNESEDGGMWFNTLVELEVGQRELCICSRWPENGYKKNLEIMFLVRTEQFSNYLRSRRHRPVYYYVQILLDLMRIFTGGGVCLRFMYRLLSSKTVLICWLYTCLVFGTYYSAGITSTLAFPPIMNVVNTLQDMVRLHVPWKLSNDYYKQEFQLRNSTLYNGLANLHVLGNRIEDRTPNSAIMAKVIENHFVSDLEALPERDRKYYKVVKPCVATHESVFFVKKDSALTKLLDQTITKFVESGIFRYLILKKLNKFYGTAAHESFFSNYVENRFYTNIGMSKIIDNNKFDGTEKVILEETLHDQVNYSVYSYDTTDGSMWFNTIPEVEAGTKDICGCSRWPLNAYNKNLELTKSTHQICVTFLHPLNDVARYFLDLVHIFTGAGINLRLVYNLYSSKFLLTVWFFTCLVCGTFYAAAVTSTTARPPITNVVNNLQDMVRLKIPWKLTNTVPKKEFLLINSTLYTKLANLHVYGRRIEDRSQNSAIFVTLVENQYVVDIVTLPEEAKQYYKVIKQCVATHGSVFFVKKDTPLTKLIDKTITRFVESGIANYILFKYLHLYDSGSQATFFTNYVANRFYRTIGMSKLVGAFILLDPQLTHDPLATLDTVILAVGKCHKETMAPIVACYID</sequence>
<name>A0A9N9TA98_DIABA</name>
<dbReference type="GO" id="GO:0005886">
    <property type="term" value="C:plasma membrane"/>
    <property type="evidence" value="ECO:0007669"/>
    <property type="project" value="UniProtKB-SubCell"/>
</dbReference>
<evidence type="ECO:0000313" key="10">
    <source>
        <dbReference type="EMBL" id="CAG9838601.1"/>
    </source>
</evidence>
<dbReference type="EMBL" id="OU898282">
    <property type="protein sequence ID" value="CAG9838601.1"/>
    <property type="molecule type" value="Genomic_DNA"/>
</dbReference>
<feature type="transmembrane region" description="Helical" evidence="8">
    <location>
        <begin position="317"/>
        <end position="335"/>
    </location>
</feature>
<keyword evidence="4 8" id="KW-1133">Transmembrane helix</keyword>
<evidence type="ECO:0000256" key="4">
    <source>
        <dbReference type="ARBA" id="ARBA00022989"/>
    </source>
</evidence>
<dbReference type="InterPro" id="IPR052192">
    <property type="entry name" value="Insect_Ionotropic_Sensory_Rcpt"/>
</dbReference>
<evidence type="ECO:0000256" key="8">
    <source>
        <dbReference type="SAM" id="Phobius"/>
    </source>
</evidence>
<protein>
    <submittedName>
        <fullName evidence="10">Uncharacterized protein</fullName>
    </submittedName>
</protein>
<feature type="transmembrane region" description="Helical" evidence="8">
    <location>
        <begin position="620"/>
        <end position="639"/>
    </location>
</feature>
<evidence type="ECO:0000256" key="7">
    <source>
        <dbReference type="ARBA" id="ARBA00023180"/>
    </source>
</evidence>
<reference evidence="10" key="1">
    <citation type="submission" date="2022-01" db="EMBL/GenBank/DDBJ databases">
        <authorList>
            <person name="King R."/>
        </authorList>
    </citation>
    <scope>NUCLEOTIDE SEQUENCE</scope>
</reference>
<dbReference type="SUPFAM" id="SSF53850">
    <property type="entry name" value="Periplasmic binding protein-like II"/>
    <property type="match status" value="1"/>
</dbReference>
<evidence type="ECO:0000256" key="5">
    <source>
        <dbReference type="ARBA" id="ARBA00023136"/>
    </source>
</evidence>
<evidence type="ECO:0000256" key="9">
    <source>
        <dbReference type="SAM" id="SignalP"/>
    </source>
</evidence>
<feature type="chain" id="PRO_5040252240" evidence="9">
    <location>
        <begin position="19"/>
        <end position="850"/>
    </location>
</feature>
<keyword evidence="3 8" id="KW-0812">Transmembrane</keyword>
<dbReference type="PANTHER" id="PTHR42643:SF35">
    <property type="entry name" value="IONOTROPIC RECEPTOR 68A, ISOFORM A"/>
    <property type="match status" value="1"/>
</dbReference>
<dbReference type="Proteomes" id="UP001153709">
    <property type="component" value="Chromosome 7"/>
</dbReference>
<proteinExistence type="predicted"/>
<dbReference type="OrthoDB" id="6766970at2759"/>
<comment type="subcellular location">
    <subcellularLocation>
        <location evidence="1">Cell membrane</location>
        <topology evidence="1">Multi-pass membrane protein</topology>
    </subcellularLocation>
</comment>
<keyword evidence="9" id="KW-0732">Signal</keyword>
<evidence type="ECO:0000313" key="11">
    <source>
        <dbReference type="Proteomes" id="UP001153709"/>
    </source>
</evidence>
<dbReference type="PANTHER" id="PTHR42643">
    <property type="entry name" value="IONOTROPIC RECEPTOR 20A-RELATED"/>
    <property type="match status" value="1"/>
</dbReference>
<evidence type="ECO:0000256" key="2">
    <source>
        <dbReference type="ARBA" id="ARBA00022475"/>
    </source>
</evidence>
<gene>
    <name evidence="10" type="ORF">DIABBA_LOCUS11460</name>
</gene>
<feature type="signal peptide" evidence="9">
    <location>
        <begin position="1"/>
        <end position="18"/>
    </location>
</feature>
<evidence type="ECO:0000256" key="1">
    <source>
        <dbReference type="ARBA" id="ARBA00004651"/>
    </source>
</evidence>
<keyword evidence="6" id="KW-0675">Receptor</keyword>
<feature type="transmembrane region" description="Helical" evidence="8">
    <location>
        <begin position="594"/>
        <end position="613"/>
    </location>
</feature>
<keyword evidence="2" id="KW-1003">Cell membrane</keyword>
<feature type="transmembrane region" description="Helical" evidence="8">
    <location>
        <begin position="285"/>
        <end position="310"/>
    </location>
</feature>
<keyword evidence="7" id="KW-0325">Glycoprotein</keyword>
<keyword evidence="5 8" id="KW-0472">Membrane</keyword>
<evidence type="ECO:0000256" key="6">
    <source>
        <dbReference type="ARBA" id="ARBA00023170"/>
    </source>
</evidence>
<organism evidence="10 11">
    <name type="scientific">Diabrotica balteata</name>
    <name type="common">Banded cucumber beetle</name>
    <dbReference type="NCBI Taxonomy" id="107213"/>
    <lineage>
        <taxon>Eukaryota</taxon>
        <taxon>Metazoa</taxon>
        <taxon>Ecdysozoa</taxon>
        <taxon>Arthropoda</taxon>
        <taxon>Hexapoda</taxon>
        <taxon>Insecta</taxon>
        <taxon>Pterygota</taxon>
        <taxon>Neoptera</taxon>
        <taxon>Endopterygota</taxon>
        <taxon>Coleoptera</taxon>
        <taxon>Polyphaga</taxon>
        <taxon>Cucujiformia</taxon>
        <taxon>Chrysomeloidea</taxon>
        <taxon>Chrysomelidae</taxon>
        <taxon>Galerucinae</taxon>
        <taxon>Diabroticina</taxon>
        <taxon>Diabroticites</taxon>
        <taxon>Diabrotica</taxon>
    </lineage>
</organism>
<evidence type="ECO:0000256" key="3">
    <source>
        <dbReference type="ARBA" id="ARBA00022692"/>
    </source>
</evidence>
<accession>A0A9N9TA98</accession>
<dbReference type="AlphaFoldDB" id="A0A9N9TA98"/>
<keyword evidence="11" id="KW-1185">Reference proteome</keyword>